<organism evidence="1 2">
    <name type="scientific">Limnospira fusiformis PMC 851.14</name>
    <dbReference type="NCBI Taxonomy" id="2219512"/>
    <lineage>
        <taxon>Bacteria</taxon>
        <taxon>Bacillati</taxon>
        <taxon>Cyanobacteriota</taxon>
        <taxon>Cyanophyceae</taxon>
        <taxon>Oscillatoriophycideae</taxon>
        <taxon>Oscillatoriales</taxon>
        <taxon>Sirenicapillariaceae</taxon>
        <taxon>Limnospira</taxon>
    </lineage>
</organism>
<reference evidence="1 2" key="1">
    <citation type="journal article" date="2024" name="Front. Microbiol.">
        <title>Transcriptomic insights into the dominance of two phototrophs throughout the water column of a tropical hypersaline-alkaline crater lake (Dziani Dzaha, Mayotte).</title>
        <authorList>
            <person name="Duperron S."/>
            <person name="Halary S."/>
            <person name="Bouly J.-P."/>
            <person name="Roussel T."/>
            <person name="Hugoni M."/>
            <person name="Bruto M."/>
            <person name="Oger P."/>
            <person name="Duval C."/>
            <person name="Woo A."/>
            <person name="Jezequiel D."/>
            <person name="Ader M."/>
            <person name="Leboulanger C."/>
            <person name="Agogue H."/>
            <person name="Grossi V."/>
            <person name="Trousselier M."/>
            <person name="Bernard C."/>
        </authorList>
    </citation>
    <scope>NUCLEOTIDE SEQUENCE [LARGE SCALE GENOMIC DNA]</scope>
    <source>
        <strain evidence="1 2">PMC 851.14</strain>
    </source>
</reference>
<accession>A0ABU9EK65</accession>
<comment type="caution">
    <text evidence="1">The sequence shown here is derived from an EMBL/GenBank/DDBJ whole genome shotgun (WGS) entry which is preliminary data.</text>
</comment>
<dbReference type="Proteomes" id="UP001387447">
    <property type="component" value="Unassembled WGS sequence"/>
</dbReference>
<sequence length="42" mass="4948">MILQSKDRINTGSRVYAWLDRQYPALMHGGITCRWCYILDDS</sequence>
<protein>
    <submittedName>
        <fullName evidence="1">Uncharacterized protein</fullName>
    </submittedName>
</protein>
<evidence type="ECO:0000313" key="2">
    <source>
        <dbReference type="Proteomes" id="UP001387447"/>
    </source>
</evidence>
<evidence type="ECO:0000313" key="1">
    <source>
        <dbReference type="EMBL" id="MEK9512313.1"/>
    </source>
</evidence>
<keyword evidence="2" id="KW-1185">Reference proteome</keyword>
<proteinExistence type="predicted"/>
<name>A0ABU9EK65_LIMFS</name>
<dbReference type="EMBL" id="JBBWYZ010000009">
    <property type="protein sequence ID" value="MEK9512313.1"/>
    <property type="molecule type" value="Genomic_DNA"/>
</dbReference>
<dbReference type="RefSeq" id="WP_257720194.1">
    <property type="nucleotide sequence ID" value="NZ_JBBWYZ010000009.1"/>
</dbReference>
<gene>
    <name evidence="1" type="ORF">AAEJ74_11620</name>
</gene>